<evidence type="ECO:0000313" key="2">
    <source>
        <dbReference type="Proteomes" id="UP001341840"/>
    </source>
</evidence>
<name>A0ABU6QV83_9FABA</name>
<dbReference type="Proteomes" id="UP001341840">
    <property type="component" value="Unassembled WGS sequence"/>
</dbReference>
<organism evidence="1 2">
    <name type="scientific">Stylosanthes scabra</name>
    <dbReference type="NCBI Taxonomy" id="79078"/>
    <lineage>
        <taxon>Eukaryota</taxon>
        <taxon>Viridiplantae</taxon>
        <taxon>Streptophyta</taxon>
        <taxon>Embryophyta</taxon>
        <taxon>Tracheophyta</taxon>
        <taxon>Spermatophyta</taxon>
        <taxon>Magnoliopsida</taxon>
        <taxon>eudicotyledons</taxon>
        <taxon>Gunneridae</taxon>
        <taxon>Pentapetalae</taxon>
        <taxon>rosids</taxon>
        <taxon>fabids</taxon>
        <taxon>Fabales</taxon>
        <taxon>Fabaceae</taxon>
        <taxon>Papilionoideae</taxon>
        <taxon>50 kb inversion clade</taxon>
        <taxon>dalbergioids sensu lato</taxon>
        <taxon>Dalbergieae</taxon>
        <taxon>Pterocarpus clade</taxon>
        <taxon>Stylosanthes</taxon>
    </lineage>
</organism>
<accession>A0ABU6QV83</accession>
<gene>
    <name evidence="1" type="ORF">PIB30_092050</name>
</gene>
<comment type="caution">
    <text evidence="1">The sequence shown here is derived from an EMBL/GenBank/DDBJ whole genome shotgun (WGS) entry which is preliminary data.</text>
</comment>
<dbReference type="EMBL" id="JASCZI010001876">
    <property type="protein sequence ID" value="MED6115589.1"/>
    <property type="molecule type" value="Genomic_DNA"/>
</dbReference>
<reference evidence="1 2" key="1">
    <citation type="journal article" date="2023" name="Plants (Basel)">
        <title>Bridging the Gap: Combining Genomics and Transcriptomics Approaches to Understand Stylosanthes scabra, an Orphan Legume from the Brazilian Caatinga.</title>
        <authorList>
            <person name="Ferreira-Neto J.R.C."/>
            <person name="da Silva M.D."/>
            <person name="Binneck E."/>
            <person name="de Melo N.F."/>
            <person name="da Silva R.H."/>
            <person name="de Melo A.L.T.M."/>
            <person name="Pandolfi V."/>
            <person name="Bustamante F.O."/>
            <person name="Brasileiro-Vidal A.C."/>
            <person name="Benko-Iseppon A.M."/>
        </authorList>
    </citation>
    <scope>NUCLEOTIDE SEQUENCE [LARGE SCALE GENOMIC DNA]</scope>
    <source>
        <tissue evidence="1">Leaves</tissue>
    </source>
</reference>
<proteinExistence type="predicted"/>
<evidence type="ECO:0000313" key="1">
    <source>
        <dbReference type="EMBL" id="MED6115589.1"/>
    </source>
</evidence>
<protein>
    <submittedName>
        <fullName evidence="1">Uncharacterized protein</fullName>
    </submittedName>
</protein>
<sequence length="114" mass="12393">MEISIRVMLCDFHKGNQGGSARGAEDLMVLDHLGLVRATAPTGLPCRCEWFGGVIAKNIATDRVFVLDVDGQPSPRTPTNNKDRVVNPRDSRIEDIAGDIGLTCPLRVVLSMSF</sequence>
<keyword evidence="2" id="KW-1185">Reference proteome</keyword>